<sequence length="115" mass="13063">MLPNRLQVNSRVEEQLKRLKSYTGLAPNISSRIAFFRSVESGYRFDGGDYKTDGKMNMDKATWLGDTGVAVELVLKMLYPQLEGRVLMQAWAAHIEDGIASLRNHKDIREFSEAI</sequence>
<dbReference type="Pfam" id="PF08870">
    <property type="entry name" value="DndE"/>
    <property type="match status" value="1"/>
</dbReference>
<reference evidence="1 2" key="1">
    <citation type="submission" date="2018-12" db="EMBL/GenBank/DDBJ databases">
        <authorList>
            <consortium name="Pathogen Informatics"/>
        </authorList>
    </citation>
    <scope>NUCLEOTIDE SEQUENCE [LARGE SCALE GENOMIC DNA]</scope>
    <source>
        <strain evidence="1 2">NCTC7406</strain>
    </source>
</reference>
<evidence type="ECO:0000313" key="2">
    <source>
        <dbReference type="Proteomes" id="UP000276345"/>
    </source>
</evidence>
<dbReference type="InterPro" id="IPR014969">
    <property type="entry name" value="DNA_S_DndE"/>
</dbReference>
<name>A0A3S4GB11_SALET</name>
<gene>
    <name evidence="1" type="ORF">NCTC7406_04590</name>
</gene>
<dbReference type="Gene3D" id="1.10.1220.160">
    <property type="entry name" value="DNA sulphur modification protein DndE"/>
    <property type="match status" value="1"/>
</dbReference>
<accession>A0A3S4GB11</accession>
<dbReference type="EMBL" id="LR134142">
    <property type="protein sequence ID" value="VEA09352.1"/>
    <property type="molecule type" value="Genomic_DNA"/>
</dbReference>
<dbReference type="AlphaFoldDB" id="A0A3S4GB11"/>
<dbReference type="REBASE" id="287826">
    <property type="entry name" value="M.Sen7406DndEP"/>
</dbReference>
<dbReference type="Proteomes" id="UP000276345">
    <property type="component" value="Chromosome"/>
</dbReference>
<proteinExistence type="predicted"/>
<protein>
    <submittedName>
        <fullName evidence="1">DNA sulfur modification protein DndE</fullName>
    </submittedName>
</protein>
<dbReference type="InterPro" id="IPR038472">
    <property type="entry name" value="DndE_sf"/>
</dbReference>
<organism evidence="1 2">
    <name type="scientific">Salmonella enterica subsp. enterica serovar Sanjuan</name>
    <dbReference type="NCBI Taxonomy" id="1160765"/>
    <lineage>
        <taxon>Bacteria</taxon>
        <taxon>Pseudomonadati</taxon>
        <taxon>Pseudomonadota</taxon>
        <taxon>Gammaproteobacteria</taxon>
        <taxon>Enterobacterales</taxon>
        <taxon>Enterobacteriaceae</taxon>
        <taxon>Salmonella</taxon>
    </lineage>
</organism>
<evidence type="ECO:0000313" key="1">
    <source>
        <dbReference type="EMBL" id="VEA09352.1"/>
    </source>
</evidence>
<dbReference type="NCBIfam" id="TIGR03184">
    <property type="entry name" value="DNA_S_dndE"/>
    <property type="match status" value="1"/>
</dbReference>